<organism evidence="1">
    <name type="scientific">Rhipicephalus zambeziensis</name>
    <dbReference type="NCBI Taxonomy" id="60191"/>
    <lineage>
        <taxon>Eukaryota</taxon>
        <taxon>Metazoa</taxon>
        <taxon>Ecdysozoa</taxon>
        <taxon>Arthropoda</taxon>
        <taxon>Chelicerata</taxon>
        <taxon>Arachnida</taxon>
        <taxon>Acari</taxon>
        <taxon>Parasitiformes</taxon>
        <taxon>Ixodida</taxon>
        <taxon>Ixodoidea</taxon>
        <taxon>Ixodidae</taxon>
        <taxon>Rhipicephalinae</taxon>
        <taxon>Rhipicephalus</taxon>
        <taxon>Rhipicephalus</taxon>
    </lineage>
</organism>
<reference evidence="1" key="1">
    <citation type="journal article" date="2017" name="Parasit. Vectors">
        <title>Sialotranscriptomics of Rhipicephalus zambeziensis reveals intricate expression profiles of secretory proteins and suggests tight temporal transcriptional regulation during blood-feeding.</title>
        <authorList>
            <person name="de Castro M.H."/>
            <person name="de Klerk D."/>
            <person name="Pienaar R."/>
            <person name="Rees D.J.G."/>
            <person name="Mans B.J."/>
        </authorList>
    </citation>
    <scope>NUCLEOTIDE SEQUENCE</scope>
    <source>
        <tissue evidence="1">Salivary glands</tissue>
    </source>
</reference>
<name>A0A224Z1C0_9ACAR</name>
<dbReference type="EMBL" id="GFPF01012471">
    <property type="protein sequence ID" value="MAA23617.1"/>
    <property type="molecule type" value="Transcribed_RNA"/>
</dbReference>
<protein>
    <submittedName>
        <fullName evidence="1">Tick transposon</fullName>
    </submittedName>
</protein>
<evidence type="ECO:0000313" key="1">
    <source>
        <dbReference type="EMBL" id="MAA23617.1"/>
    </source>
</evidence>
<proteinExistence type="predicted"/>
<accession>A0A224Z1C0</accession>
<dbReference type="AlphaFoldDB" id="A0A224Z1C0"/>
<sequence>MHQITHRLKKVGQRMGVRVVSSAPRKLSQLAKLTCAAGHKKQLCKTKHRTRFVNCISNVVYRIPLSCGACYIGQTGRCLNDRLREHACNVRSGNDGFLAQHASICGCHVQFDSTTVVKTHKDERTRLIIEAENIARENLTCVSKPSVALSDDELAFLESSRWRRR</sequence>